<proteinExistence type="predicted"/>
<keyword evidence="1" id="KW-0812">Transmembrane</keyword>
<comment type="caution">
    <text evidence="2">The sequence shown here is derived from an EMBL/GenBank/DDBJ whole genome shotgun (WGS) entry which is preliminary data.</text>
</comment>
<sequence length="276" mass="30247">MSSNNTNRPLRTIGLTMAVIGVAYYLLISMIGGQWAKPDALTPGKALAARWDNVQFGSMGMAGLGTYSRDMPVCGLFTRDFCVVDANSIRLEGTRITMKNYQAPRLNGVCEAERQLAKEARQRLSELLSSQPFSTNPGDFGIDGQPAYAFLSIGAHDLGTILVSEGLAIKKGYSNNTWCAETAGSGLKQAGAQDKEARKERIAVAVTALTMADRCDFELDRTALVAWTNLGGELTRDEQLYSEELFKRASQSEKTTSTFKCMAWRYRASSRGWLPQ</sequence>
<reference evidence="2" key="1">
    <citation type="submission" date="2022-11" db="EMBL/GenBank/DDBJ databases">
        <title>Draft genome sequence of Hoeflea poritis E7-10 and Hoeflea prorocentri PM5-8, separated from scleractinian coral Porites lutea and marine dinoflagellate.</title>
        <authorList>
            <person name="Zhang G."/>
            <person name="Wei Q."/>
            <person name="Cai L."/>
        </authorList>
    </citation>
    <scope>NUCLEOTIDE SEQUENCE</scope>
    <source>
        <strain evidence="2">PM5-8</strain>
    </source>
</reference>
<dbReference type="Gene3D" id="2.40.50.90">
    <property type="match status" value="1"/>
</dbReference>
<keyword evidence="1" id="KW-1133">Transmembrane helix</keyword>
<feature type="transmembrane region" description="Helical" evidence="1">
    <location>
        <begin position="12"/>
        <end position="36"/>
    </location>
</feature>
<organism evidence="2 3">
    <name type="scientific">Hoeflea prorocentri</name>
    <dbReference type="NCBI Taxonomy" id="1922333"/>
    <lineage>
        <taxon>Bacteria</taxon>
        <taxon>Pseudomonadati</taxon>
        <taxon>Pseudomonadota</taxon>
        <taxon>Alphaproteobacteria</taxon>
        <taxon>Hyphomicrobiales</taxon>
        <taxon>Rhizobiaceae</taxon>
        <taxon>Hoeflea</taxon>
    </lineage>
</organism>
<protein>
    <recommendedName>
        <fullName evidence="4">Nuclease</fullName>
    </recommendedName>
</protein>
<name>A0A9X3UFR2_9HYPH</name>
<accession>A0A9X3UFR2</accession>
<dbReference type="EMBL" id="JAPJZI010000001">
    <property type="protein sequence ID" value="MDA5398308.1"/>
    <property type="molecule type" value="Genomic_DNA"/>
</dbReference>
<dbReference type="InterPro" id="IPR035437">
    <property type="entry name" value="SNase_OB-fold_sf"/>
</dbReference>
<evidence type="ECO:0000313" key="2">
    <source>
        <dbReference type="EMBL" id="MDA5398308.1"/>
    </source>
</evidence>
<evidence type="ECO:0000313" key="3">
    <source>
        <dbReference type="Proteomes" id="UP001151234"/>
    </source>
</evidence>
<keyword evidence="3" id="KW-1185">Reference proteome</keyword>
<dbReference type="Proteomes" id="UP001151234">
    <property type="component" value="Unassembled WGS sequence"/>
</dbReference>
<evidence type="ECO:0000256" key="1">
    <source>
        <dbReference type="SAM" id="Phobius"/>
    </source>
</evidence>
<dbReference type="SUPFAM" id="SSF50199">
    <property type="entry name" value="Staphylococcal nuclease"/>
    <property type="match status" value="1"/>
</dbReference>
<dbReference type="AlphaFoldDB" id="A0A9X3UFR2"/>
<keyword evidence="1" id="KW-0472">Membrane</keyword>
<dbReference type="RefSeq" id="WP_267989740.1">
    <property type="nucleotide sequence ID" value="NZ_JAPJZI010000001.1"/>
</dbReference>
<evidence type="ECO:0008006" key="4">
    <source>
        <dbReference type="Google" id="ProtNLM"/>
    </source>
</evidence>
<gene>
    <name evidence="2" type="ORF">OQ273_06945</name>
</gene>